<dbReference type="Gene3D" id="3.30.750.24">
    <property type="entry name" value="STAS domain"/>
    <property type="match status" value="1"/>
</dbReference>
<dbReference type="Pfam" id="PF01740">
    <property type="entry name" value="STAS"/>
    <property type="match status" value="1"/>
</dbReference>
<evidence type="ECO:0000256" key="4">
    <source>
        <dbReference type="ARBA" id="ARBA00023136"/>
    </source>
</evidence>
<evidence type="ECO:0000256" key="5">
    <source>
        <dbReference type="SAM" id="Phobius"/>
    </source>
</evidence>
<dbReference type="Proteomes" id="UP000006087">
    <property type="component" value="Unassembled WGS sequence"/>
</dbReference>
<dbReference type="CDD" id="cd07042">
    <property type="entry name" value="STAS_SulP_like_sulfate_transporter"/>
    <property type="match status" value="1"/>
</dbReference>
<dbReference type="GO" id="GO:0008271">
    <property type="term" value="F:secondary active sulfate transmembrane transporter activity"/>
    <property type="evidence" value="ECO:0007669"/>
    <property type="project" value="InterPro"/>
</dbReference>
<keyword evidence="2 5" id="KW-0812">Transmembrane</keyword>
<comment type="subcellular location">
    <subcellularLocation>
        <location evidence="1">Membrane</location>
        <topology evidence="1">Multi-pass membrane protein</topology>
    </subcellularLocation>
</comment>
<protein>
    <recommendedName>
        <fullName evidence="6">STAS domain-containing protein</fullName>
    </recommendedName>
</protein>
<feature type="transmembrane region" description="Helical" evidence="5">
    <location>
        <begin position="56"/>
        <end position="77"/>
    </location>
</feature>
<dbReference type="InterPro" id="IPR002645">
    <property type="entry name" value="STAS_dom"/>
</dbReference>
<evidence type="ECO:0000256" key="2">
    <source>
        <dbReference type="ARBA" id="ARBA00022692"/>
    </source>
</evidence>
<evidence type="ECO:0000313" key="7">
    <source>
        <dbReference type="EMBL" id="EKB17347.1"/>
    </source>
</evidence>
<organism evidence="7 8">
    <name type="scientific">Aeromonas veronii AMC34</name>
    <dbReference type="NCBI Taxonomy" id="1073383"/>
    <lineage>
        <taxon>Bacteria</taxon>
        <taxon>Pseudomonadati</taxon>
        <taxon>Pseudomonadota</taxon>
        <taxon>Gammaproteobacteria</taxon>
        <taxon>Aeromonadales</taxon>
        <taxon>Aeromonadaceae</taxon>
        <taxon>Aeromonas</taxon>
    </lineage>
</organism>
<dbReference type="Pfam" id="PF00916">
    <property type="entry name" value="Sulfate_transp"/>
    <property type="match status" value="2"/>
</dbReference>
<gene>
    <name evidence="7" type="ORF">HMPREF1168_03574</name>
</gene>
<dbReference type="PANTHER" id="PTHR43310">
    <property type="entry name" value="SULFATE TRANSPORTER YBAR-RELATED"/>
    <property type="match status" value="1"/>
</dbReference>
<keyword evidence="4 5" id="KW-0472">Membrane</keyword>
<feature type="transmembrane region" description="Helical" evidence="5">
    <location>
        <begin position="364"/>
        <end position="395"/>
    </location>
</feature>
<feature type="transmembrane region" description="Helical" evidence="5">
    <location>
        <begin position="303"/>
        <end position="323"/>
    </location>
</feature>
<sequence>MLWIPNKRENPPMLERARQEWFSNIRADLLAGTVVALALIPEAIAFSIIAGVDPKVGLYASFCIAVVIAFVGGRPGMISAATGAMALLMVTLVKEYGLQYLLAATLLTGVLQIAAGYLKLGSLMRFVSRSVVTGFVNALAILIFMAQLPELTNVTWQVYAMTAAGLGIIYLFPLIPLVGKLVPSPLLCIVILTAVAITMGIDIRTVGDMGELPDTLPIFLWPEVPLNLETLAIIFPYSAGLAVVGLLESMMTAAIVDDLTDTSSDRNRECKGQGIANIGAGLMGGMAGCAMIGQSIINIKSGGRGRLSTFVAGTLLILMVVFMDEWIRQIPMAALVAVMIMVSIGTFSWESVRNLKKHPLSTNIVMIATVAVVVATHNLALGVFVGVLLASLFFANKVARFILVKSDSERHGEVRTYQVRGQVFFASAEQFFAGFDFKEVVEKVVIDLTHAHFWDITAVTALDKVVIKFRREGTDVELIGLNEASATIVDRFGVHDKPEEVEKLLAGH</sequence>
<reference evidence="7 8" key="1">
    <citation type="submission" date="2012-06" db="EMBL/GenBank/DDBJ databases">
        <title>The Genome Sequence of Aeromonas veronii AMC34.</title>
        <authorList>
            <consortium name="The Broad Institute Genome Sequencing Platform"/>
            <person name="Earl A."/>
            <person name="Ward D."/>
            <person name="Feldgarden M."/>
            <person name="Gevers D."/>
            <person name="Graf J."/>
            <person name="Tomasi A."/>
            <person name="Horneman A."/>
            <person name="Walker B."/>
            <person name="Young S.K."/>
            <person name="Zeng Q."/>
            <person name="Gargeya S."/>
            <person name="Fitzgerald M."/>
            <person name="Haas B."/>
            <person name="Abouelleil A."/>
            <person name="Alvarado L."/>
            <person name="Arachchi H.M."/>
            <person name="Berlin A.M."/>
            <person name="Chapman S.B."/>
            <person name="Goldberg J."/>
            <person name="Griggs A."/>
            <person name="Gujja S."/>
            <person name="Hansen M."/>
            <person name="Howarth C."/>
            <person name="Imamovic A."/>
            <person name="Larimer J."/>
            <person name="McCowan C."/>
            <person name="Montmayeur A."/>
            <person name="Murphy C."/>
            <person name="Neiman D."/>
            <person name="Pearson M."/>
            <person name="Priest M."/>
            <person name="Roberts A."/>
            <person name="Saif S."/>
            <person name="Shea T."/>
            <person name="Sisk P."/>
            <person name="Sykes S."/>
            <person name="Wortman J."/>
            <person name="Nusbaum C."/>
            <person name="Birren B."/>
        </authorList>
    </citation>
    <scope>NUCLEOTIDE SEQUENCE [LARGE SCALE GENOMIC DNA]</scope>
    <source>
        <strain evidence="7 8">AMC34</strain>
    </source>
</reference>
<feature type="transmembrane region" description="Helical" evidence="5">
    <location>
        <begin position="330"/>
        <end position="349"/>
    </location>
</feature>
<proteinExistence type="predicted"/>
<dbReference type="PROSITE" id="PS50801">
    <property type="entry name" value="STAS"/>
    <property type="match status" value="1"/>
</dbReference>
<name>K1IN76_AERVE</name>
<dbReference type="GO" id="GO:0016020">
    <property type="term" value="C:membrane"/>
    <property type="evidence" value="ECO:0007669"/>
    <property type="project" value="UniProtKB-SubCell"/>
</dbReference>
<evidence type="ECO:0000256" key="1">
    <source>
        <dbReference type="ARBA" id="ARBA00004141"/>
    </source>
</evidence>
<dbReference type="PROSITE" id="PS01130">
    <property type="entry name" value="SLC26A"/>
    <property type="match status" value="1"/>
</dbReference>
<accession>K1IN76</accession>
<feature type="transmembrane region" description="Helical" evidence="5">
    <location>
        <begin position="29"/>
        <end position="49"/>
    </location>
</feature>
<dbReference type="HOGENOM" id="CLU_003182_7_0_6"/>
<dbReference type="PANTHER" id="PTHR43310:SF1">
    <property type="entry name" value="SULFATE TRANSPORTER YBAR-RELATED"/>
    <property type="match status" value="1"/>
</dbReference>
<dbReference type="InterPro" id="IPR018045">
    <property type="entry name" value="S04_transporter_CS"/>
</dbReference>
<evidence type="ECO:0000256" key="3">
    <source>
        <dbReference type="ARBA" id="ARBA00022989"/>
    </source>
</evidence>
<dbReference type="AlphaFoldDB" id="K1IN76"/>
<dbReference type="InterPro" id="IPR036513">
    <property type="entry name" value="STAS_dom_sf"/>
</dbReference>
<evidence type="ECO:0000313" key="8">
    <source>
        <dbReference type="Proteomes" id="UP000006087"/>
    </source>
</evidence>
<evidence type="ECO:0000259" key="6">
    <source>
        <dbReference type="PROSITE" id="PS50801"/>
    </source>
</evidence>
<dbReference type="InterPro" id="IPR011547">
    <property type="entry name" value="SLC26A/SulP_dom"/>
</dbReference>
<feature type="transmembrane region" description="Helical" evidence="5">
    <location>
        <begin position="130"/>
        <end position="148"/>
    </location>
</feature>
<feature type="transmembrane region" description="Helical" evidence="5">
    <location>
        <begin position="154"/>
        <end position="174"/>
    </location>
</feature>
<keyword evidence="3 5" id="KW-1133">Transmembrane helix</keyword>
<dbReference type="PATRIC" id="fig|1073383.3.peg.3575"/>
<feature type="transmembrane region" description="Helical" evidence="5">
    <location>
        <begin position="97"/>
        <end position="118"/>
    </location>
</feature>
<dbReference type="SUPFAM" id="SSF52091">
    <property type="entry name" value="SpoIIaa-like"/>
    <property type="match status" value="1"/>
</dbReference>
<dbReference type="InterPro" id="IPR052706">
    <property type="entry name" value="Membrane-Transporter-like"/>
</dbReference>
<dbReference type="EMBL" id="AGWU01000024">
    <property type="protein sequence ID" value="EKB17347.1"/>
    <property type="molecule type" value="Genomic_DNA"/>
</dbReference>
<feature type="transmembrane region" description="Helical" evidence="5">
    <location>
        <begin position="275"/>
        <end position="297"/>
    </location>
</feature>
<feature type="domain" description="STAS" evidence="6">
    <location>
        <begin position="404"/>
        <end position="508"/>
    </location>
</feature>
<feature type="transmembrane region" description="Helical" evidence="5">
    <location>
        <begin position="186"/>
        <end position="206"/>
    </location>
</feature>
<feature type="transmembrane region" description="Helical" evidence="5">
    <location>
        <begin position="226"/>
        <end position="247"/>
    </location>
</feature>
<comment type="caution">
    <text evidence="7">The sequence shown here is derived from an EMBL/GenBank/DDBJ whole genome shotgun (WGS) entry which is preliminary data.</text>
</comment>